<dbReference type="AlphaFoldDB" id="A0A2U2PCQ4"/>
<keyword evidence="5" id="KW-1185">Reference proteome</keyword>
<dbReference type="PANTHER" id="PTHR30273:SF2">
    <property type="entry name" value="PROTEIN FECR"/>
    <property type="match status" value="1"/>
</dbReference>
<keyword evidence="1" id="KW-1133">Transmembrane helix</keyword>
<name>A0A2U2PCQ4_9SPHI</name>
<dbReference type="InterPro" id="IPR032508">
    <property type="entry name" value="FecR_C"/>
</dbReference>
<keyword evidence="1" id="KW-0472">Membrane</keyword>
<protein>
    <recommendedName>
        <fullName evidence="6">Anti-sigma factor</fullName>
    </recommendedName>
</protein>
<dbReference type="FunFam" id="2.60.120.1440:FF:000001">
    <property type="entry name" value="Putative anti-sigma factor"/>
    <property type="match status" value="1"/>
</dbReference>
<dbReference type="Pfam" id="PF16344">
    <property type="entry name" value="FecR_C"/>
    <property type="match status" value="1"/>
</dbReference>
<dbReference type="OrthoDB" id="1099963at2"/>
<organism evidence="4 5">
    <name type="scientific">Pararcticibacter amylolyticus</name>
    <dbReference type="NCBI Taxonomy" id="2173175"/>
    <lineage>
        <taxon>Bacteria</taxon>
        <taxon>Pseudomonadati</taxon>
        <taxon>Bacteroidota</taxon>
        <taxon>Sphingobacteriia</taxon>
        <taxon>Sphingobacteriales</taxon>
        <taxon>Sphingobacteriaceae</taxon>
        <taxon>Pararcticibacter</taxon>
    </lineage>
</organism>
<dbReference type="InterPro" id="IPR012373">
    <property type="entry name" value="Ferrdict_sens_TM"/>
</dbReference>
<dbReference type="Gene3D" id="2.60.120.1440">
    <property type="match status" value="1"/>
</dbReference>
<dbReference type="InterPro" id="IPR006860">
    <property type="entry name" value="FecR"/>
</dbReference>
<comment type="caution">
    <text evidence="4">The sequence shown here is derived from an EMBL/GenBank/DDBJ whole genome shotgun (WGS) entry which is preliminary data.</text>
</comment>
<reference evidence="4 5" key="1">
    <citation type="submission" date="2018-04" db="EMBL/GenBank/DDBJ databases">
        <title>Pedobacter chongqingensis sp. nov., isolated from a rottenly hemp rope.</title>
        <authorList>
            <person name="Cai Y."/>
        </authorList>
    </citation>
    <scope>NUCLEOTIDE SEQUENCE [LARGE SCALE GENOMIC DNA]</scope>
    <source>
        <strain evidence="4 5">FJ4-8</strain>
    </source>
</reference>
<evidence type="ECO:0000313" key="4">
    <source>
        <dbReference type="EMBL" id="PWG79176.1"/>
    </source>
</evidence>
<dbReference type="GO" id="GO:0016989">
    <property type="term" value="F:sigma factor antagonist activity"/>
    <property type="evidence" value="ECO:0007669"/>
    <property type="project" value="TreeGrafter"/>
</dbReference>
<gene>
    <name evidence="4" type="ORF">DDR33_17955</name>
</gene>
<accession>A0A2U2PCQ4</accession>
<dbReference type="PANTHER" id="PTHR30273">
    <property type="entry name" value="PERIPLASMIC SIGNAL SENSOR AND SIGMA FACTOR ACTIVATOR FECR-RELATED"/>
    <property type="match status" value="1"/>
</dbReference>
<dbReference type="Pfam" id="PF04773">
    <property type="entry name" value="FecR"/>
    <property type="match status" value="1"/>
</dbReference>
<dbReference type="EMBL" id="QEAS01000016">
    <property type="protein sequence ID" value="PWG79176.1"/>
    <property type="molecule type" value="Genomic_DNA"/>
</dbReference>
<feature type="domain" description="FecR protein" evidence="2">
    <location>
        <begin position="159"/>
        <end position="254"/>
    </location>
</feature>
<sequence>MDPDLAQELLTKLRNGTVTPEEKQVLEAWLLQYRLDESSGLTDAELETLKDQVWPGVLSKTSKKTIRIWPRLAIAGSVLLILSLLTFLYFRQSVKPDSVAQNITPGSQSATLVLGNGQQIGLNNKPAGQVAVQGGMVVSKTASGQLSYSGSASEIMFNTLTTKRKEQYDLILADGTHVWLNAASSLKFPTAFSGKERKVELSGEGYFEVMEDQKHPFIVVSAGQTVEVLGTKFNINSYGDEHSARTTLLEGKVKVESNGTQVTIKPGQQAELTGEVLDVRDIDPRASIDWVDGEFQFNDQPLEEIMRKIARWYDLEVVYRDVDKSRRFGGSVSRFENIAAVLEKLELTGSVTFKIEGRRVTVSR</sequence>
<proteinExistence type="predicted"/>
<dbReference type="PIRSF" id="PIRSF018266">
    <property type="entry name" value="FecR"/>
    <property type="match status" value="1"/>
</dbReference>
<dbReference type="Gene3D" id="3.55.50.30">
    <property type="match status" value="1"/>
</dbReference>
<keyword evidence="1" id="KW-0812">Transmembrane</keyword>
<evidence type="ECO:0008006" key="6">
    <source>
        <dbReference type="Google" id="ProtNLM"/>
    </source>
</evidence>
<dbReference type="RefSeq" id="WP_109417192.1">
    <property type="nucleotide sequence ID" value="NZ_QEAS01000016.1"/>
</dbReference>
<evidence type="ECO:0000259" key="3">
    <source>
        <dbReference type="Pfam" id="PF16344"/>
    </source>
</evidence>
<feature type="domain" description="Protein FecR C-terminal" evidence="3">
    <location>
        <begin position="295"/>
        <end position="362"/>
    </location>
</feature>
<evidence type="ECO:0000256" key="1">
    <source>
        <dbReference type="SAM" id="Phobius"/>
    </source>
</evidence>
<dbReference type="Proteomes" id="UP000245647">
    <property type="component" value="Unassembled WGS sequence"/>
</dbReference>
<evidence type="ECO:0000313" key="5">
    <source>
        <dbReference type="Proteomes" id="UP000245647"/>
    </source>
</evidence>
<feature type="transmembrane region" description="Helical" evidence="1">
    <location>
        <begin position="68"/>
        <end position="90"/>
    </location>
</feature>
<evidence type="ECO:0000259" key="2">
    <source>
        <dbReference type="Pfam" id="PF04773"/>
    </source>
</evidence>